<evidence type="ECO:0000256" key="1">
    <source>
        <dbReference type="ARBA" id="ARBA00023013"/>
    </source>
</evidence>
<evidence type="ECO:0000313" key="5">
    <source>
        <dbReference type="Proteomes" id="UP000501690"/>
    </source>
</evidence>
<dbReference type="GO" id="GO:0005634">
    <property type="term" value="C:nucleus"/>
    <property type="evidence" value="ECO:0007669"/>
    <property type="project" value="TreeGrafter"/>
</dbReference>
<dbReference type="PANTHER" id="PTHR33142:SF66">
    <property type="entry name" value="CYCLIN-DEPENDENT PROTEIN KINASE INHIBITOR SMR3"/>
    <property type="match status" value="1"/>
</dbReference>
<sequence>MGVSPNPKVFLSDKDLIGANIVDPELGCQAFIQEDHHLFKLKHLSVQERHQDNKDRHQEHQHQRNSIIVITKPVCPITLKLDIPSSYVGSENEDDDGYATPTSSEKKIPAIPECPGAPKKTKAKPAAKRKAFRRRTLLDLTQDLESLFPVPCVADLGGGGVKKRVKLC</sequence>
<feature type="region of interest" description="Disordered" evidence="3">
    <location>
        <begin position="86"/>
        <end position="128"/>
    </location>
</feature>
<organism evidence="4 5">
    <name type="scientific">Vigna unguiculata</name>
    <name type="common">Cowpea</name>
    <dbReference type="NCBI Taxonomy" id="3917"/>
    <lineage>
        <taxon>Eukaryota</taxon>
        <taxon>Viridiplantae</taxon>
        <taxon>Streptophyta</taxon>
        <taxon>Embryophyta</taxon>
        <taxon>Tracheophyta</taxon>
        <taxon>Spermatophyta</taxon>
        <taxon>Magnoliopsida</taxon>
        <taxon>eudicotyledons</taxon>
        <taxon>Gunneridae</taxon>
        <taxon>Pentapetalae</taxon>
        <taxon>rosids</taxon>
        <taxon>fabids</taxon>
        <taxon>Fabales</taxon>
        <taxon>Fabaceae</taxon>
        <taxon>Papilionoideae</taxon>
        <taxon>50 kb inversion clade</taxon>
        <taxon>NPAAA clade</taxon>
        <taxon>indigoferoid/millettioid clade</taxon>
        <taxon>Phaseoleae</taxon>
        <taxon>Vigna</taxon>
    </lineage>
</organism>
<reference evidence="4 5" key="1">
    <citation type="submission" date="2019-04" db="EMBL/GenBank/DDBJ databases">
        <title>An improved genome assembly and genetic linkage map for asparagus bean, Vigna unguiculata ssp. sesquipedialis.</title>
        <authorList>
            <person name="Xia Q."/>
            <person name="Zhang R."/>
            <person name="Dong Y."/>
        </authorList>
    </citation>
    <scope>NUCLEOTIDE SEQUENCE [LARGE SCALE GENOMIC DNA]</scope>
    <source>
        <tissue evidence="4">Leaf</tissue>
    </source>
</reference>
<feature type="compositionally biased region" description="Basic residues" evidence="3">
    <location>
        <begin position="119"/>
        <end position="128"/>
    </location>
</feature>
<keyword evidence="5" id="KW-1185">Reference proteome</keyword>
<dbReference type="GO" id="GO:0032875">
    <property type="term" value="P:regulation of DNA endoreduplication"/>
    <property type="evidence" value="ECO:0007669"/>
    <property type="project" value="InterPro"/>
</dbReference>
<dbReference type="Proteomes" id="UP000501690">
    <property type="component" value="Linkage Group LG10"/>
</dbReference>
<dbReference type="GO" id="GO:0004860">
    <property type="term" value="F:protein kinase inhibitor activity"/>
    <property type="evidence" value="ECO:0007669"/>
    <property type="project" value="UniProtKB-KW"/>
</dbReference>
<dbReference type="InterPro" id="IPR040389">
    <property type="entry name" value="SMR"/>
</dbReference>
<keyword evidence="2" id="KW-0131">Cell cycle</keyword>
<accession>A0A4D6N5Z4</accession>
<evidence type="ECO:0000256" key="2">
    <source>
        <dbReference type="ARBA" id="ARBA00023306"/>
    </source>
</evidence>
<evidence type="ECO:0000313" key="4">
    <source>
        <dbReference type="EMBL" id="QCE09233.1"/>
    </source>
</evidence>
<proteinExistence type="predicted"/>
<keyword evidence="1" id="KW-0649">Protein kinase inhibitor</keyword>
<dbReference type="AlphaFoldDB" id="A0A4D6N5Z4"/>
<dbReference type="OrthoDB" id="1933617at2759"/>
<dbReference type="EMBL" id="CP039354">
    <property type="protein sequence ID" value="QCE09233.1"/>
    <property type="molecule type" value="Genomic_DNA"/>
</dbReference>
<name>A0A4D6N5Z4_VIGUN</name>
<evidence type="ECO:0000256" key="3">
    <source>
        <dbReference type="SAM" id="MobiDB-lite"/>
    </source>
</evidence>
<dbReference type="Gramene" id="Vigun05g257700.1.v1.2">
    <property type="protein sequence ID" value="Vigun05g257700.1.v1.2.CDS.1"/>
    <property type="gene ID" value="Vigun05g257700.v1.2"/>
</dbReference>
<dbReference type="PANTHER" id="PTHR33142">
    <property type="entry name" value="CYCLIN-DEPENDENT PROTEIN KINASE INHIBITOR SMR13"/>
    <property type="match status" value="1"/>
</dbReference>
<protein>
    <submittedName>
        <fullName evidence="4">Uncharacterized protein</fullName>
    </submittedName>
</protein>
<gene>
    <name evidence="4" type="ORF">DEO72_LG10g452</name>
</gene>